<gene>
    <name evidence="3" type="ORF">PVAP13_4NG284838</name>
</gene>
<reference evidence="3" key="1">
    <citation type="submission" date="2020-05" db="EMBL/GenBank/DDBJ databases">
        <title>WGS assembly of Panicum virgatum.</title>
        <authorList>
            <person name="Lovell J.T."/>
            <person name="Jenkins J."/>
            <person name="Shu S."/>
            <person name="Juenger T.E."/>
            <person name="Schmutz J."/>
        </authorList>
    </citation>
    <scope>NUCLEOTIDE SEQUENCE</scope>
    <source>
        <strain evidence="3">AP13</strain>
    </source>
</reference>
<sequence length="128" mass="13551">MLHKYFFLRLLLWCRRLAAARGAGGARGPRQRVAGRMARGSRQGCMRCAWPAAVGGGVCDARGRGGVWRVAGGARGACGARRAPVRGARPALRQGADAAQRAGGAGERERKEEGGREKKLGVSWIQGL</sequence>
<proteinExistence type="predicted"/>
<dbReference type="Proteomes" id="UP000823388">
    <property type="component" value="Chromosome 4N"/>
</dbReference>
<feature type="compositionally biased region" description="Basic and acidic residues" evidence="1">
    <location>
        <begin position="106"/>
        <end position="120"/>
    </location>
</feature>
<keyword evidence="4" id="KW-1185">Reference proteome</keyword>
<feature type="compositionally biased region" description="Low complexity" evidence="1">
    <location>
        <begin position="89"/>
        <end position="102"/>
    </location>
</feature>
<feature type="signal peptide" evidence="2">
    <location>
        <begin position="1"/>
        <end position="22"/>
    </location>
</feature>
<evidence type="ECO:0000313" key="4">
    <source>
        <dbReference type="Proteomes" id="UP000823388"/>
    </source>
</evidence>
<comment type="caution">
    <text evidence="3">The sequence shown here is derived from an EMBL/GenBank/DDBJ whole genome shotgun (WGS) entry which is preliminary data.</text>
</comment>
<evidence type="ECO:0000313" key="3">
    <source>
        <dbReference type="EMBL" id="KAG2608198.1"/>
    </source>
</evidence>
<protein>
    <submittedName>
        <fullName evidence="3">Uncharacterized protein</fullName>
    </submittedName>
</protein>
<organism evidence="3 4">
    <name type="scientific">Panicum virgatum</name>
    <name type="common">Blackwell switchgrass</name>
    <dbReference type="NCBI Taxonomy" id="38727"/>
    <lineage>
        <taxon>Eukaryota</taxon>
        <taxon>Viridiplantae</taxon>
        <taxon>Streptophyta</taxon>
        <taxon>Embryophyta</taxon>
        <taxon>Tracheophyta</taxon>
        <taxon>Spermatophyta</taxon>
        <taxon>Magnoliopsida</taxon>
        <taxon>Liliopsida</taxon>
        <taxon>Poales</taxon>
        <taxon>Poaceae</taxon>
        <taxon>PACMAD clade</taxon>
        <taxon>Panicoideae</taxon>
        <taxon>Panicodae</taxon>
        <taxon>Paniceae</taxon>
        <taxon>Panicinae</taxon>
        <taxon>Panicum</taxon>
        <taxon>Panicum sect. Hiantes</taxon>
    </lineage>
</organism>
<dbReference type="EMBL" id="CM029044">
    <property type="protein sequence ID" value="KAG2608198.1"/>
    <property type="molecule type" value="Genomic_DNA"/>
</dbReference>
<name>A0A8T0TEZ6_PANVG</name>
<accession>A0A8T0TEZ6</accession>
<evidence type="ECO:0000256" key="1">
    <source>
        <dbReference type="SAM" id="MobiDB-lite"/>
    </source>
</evidence>
<feature type="chain" id="PRO_5035930648" evidence="2">
    <location>
        <begin position="23"/>
        <end position="128"/>
    </location>
</feature>
<keyword evidence="2" id="KW-0732">Signal</keyword>
<feature type="region of interest" description="Disordered" evidence="1">
    <location>
        <begin position="89"/>
        <end position="128"/>
    </location>
</feature>
<evidence type="ECO:0000256" key="2">
    <source>
        <dbReference type="SAM" id="SignalP"/>
    </source>
</evidence>
<dbReference type="AlphaFoldDB" id="A0A8T0TEZ6"/>